<evidence type="ECO:0000256" key="6">
    <source>
        <dbReference type="ARBA" id="ARBA00022692"/>
    </source>
</evidence>
<evidence type="ECO:0000256" key="5">
    <source>
        <dbReference type="ARBA" id="ARBA00022597"/>
    </source>
</evidence>
<keyword evidence="6 9" id="KW-0812">Transmembrane</keyword>
<feature type="transmembrane region" description="Helical" evidence="9">
    <location>
        <begin position="167"/>
        <end position="185"/>
    </location>
</feature>
<comment type="similarity">
    <text evidence="2">Belongs to the binding-protein-dependent transport system permease family. MalFG subfamily.</text>
</comment>
<accession>A0A2T8F9I3</accession>
<dbReference type="AlphaFoldDB" id="A0A2T8F9I3"/>
<evidence type="ECO:0000256" key="2">
    <source>
        <dbReference type="ARBA" id="ARBA00009047"/>
    </source>
</evidence>
<keyword evidence="13" id="KW-1185">Reference proteome</keyword>
<feature type="transmembrane region" description="Helical" evidence="9">
    <location>
        <begin position="136"/>
        <end position="155"/>
    </location>
</feature>
<evidence type="ECO:0000256" key="4">
    <source>
        <dbReference type="ARBA" id="ARBA00022475"/>
    </source>
</evidence>
<feature type="region of interest" description="Disordered" evidence="10">
    <location>
        <begin position="11"/>
        <end position="30"/>
    </location>
</feature>
<keyword evidence="7 9" id="KW-1133">Transmembrane helix</keyword>
<reference evidence="12 13" key="1">
    <citation type="submission" date="2018-04" db="EMBL/GenBank/DDBJ databases">
        <title>Genome of Nocardioides gansuensis WSJ-1.</title>
        <authorList>
            <person name="Wu S."/>
            <person name="Wang G."/>
        </authorList>
    </citation>
    <scope>NUCLEOTIDE SEQUENCE [LARGE SCALE GENOMIC DNA]</scope>
    <source>
        <strain evidence="12 13">WSJ-1</strain>
    </source>
</reference>
<feature type="transmembrane region" description="Helical" evidence="9">
    <location>
        <begin position="97"/>
        <end position="124"/>
    </location>
</feature>
<dbReference type="InterPro" id="IPR000515">
    <property type="entry name" value="MetI-like"/>
</dbReference>
<gene>
    <name evidence="12" type="ORF">DDE18_12620</name>
</gene>
<evidence type="ECO:0000256" key="7">
    <source>
        <dbReference type="ARBA" id="ARBA00022989"/>
    </source>
</evidence>
<protein>
    <submittedName>
        <fullName evidence="12">ABC transporter permease</fullName>
    </submittedName>
</protein>
<evidence type="ECO:0000256" key="9">
    <source>
        <dbReference type="RuleBase" id="RU363032"/>
    </source>
</evidence>
<dbReference type="PANTHER" id="PTHR32243:SF50">
    <property type="entry name" value="MALTOSE_MALTODEXTRIN TRANSPORT SYSTEM PERMEASE PROTEIN MALG"/>
    <property type="match status" value="1"/>
</dbReference>
<evidence type="ECO:0000256" key="10">
    <source>
        <dbReference type="SAM" id="MobiDB-lite"/>
    </source>
</evidence>
<evidence type="ECO:0000313" key="13">
    <source>
        <dbReference type="Proteomes" id="UP000246018"/>
    </source>
</evidence>
<dbReference type="Gene3D" id="1.10.3720.10">
    <property type="entry name" value="MetI-like"/>
    <property type="match status" value="1"/>
</dbReference>
<comment type="caution">
    <text evidence="12">The sequence shown here is derived from an EMBL/GenBank/DDBJ whole genome shotgun (WGS) entry which is preliminary data.</text>
</comment>
<dbReference type="GO" id="GO:0015423">
    <property type="term" value="F:ABC-type maltose transporter activity"/>
    <property type="evidence" value="ECO:0007669"/>
    <property type="project" value="TreeGrafter"/>
</dbReference>
<dbReference type="Proteomes" id="UP000246018">
    <property type="component" value="Unassembled WGS sequence"/>
</dbReference>
<dbReference type="InterPro" id="IPR035906">
    <property type="entry name" value="MetI-like_sf"/>
</dbReference>
<dbReference type="SUPFAM" id="SSF161098">
    <property type="entry name" value="MetI-like"/>
    <property type="match status" value="1"/>
</dbReference>
<feature type="domain" description="ABC transmembrane type-1" evidence="11">
    <location>
        <begin position="98"/>
        <end position="289"/>
    </location>
</feature>
<dbReference type="Pfam" id="PF00528">
    <property type="entry name" value="BPD_transp_1"/>
    <property type="match status" value="1"/>
</dbReference>
<name>A0A2T8F9I3_9ACTN</name>
<comment type="subcellular location">
    <subcellularLocation>
        <location evidence="1 9">Cell membrane</location>
        <topology evidence="1 9">Multi-pass membrane protein</topology>
    </subcellularLocation>
</comment>
<feature type="transmembrane region" description="Helical" evidence="9">
    <location>
        <begin position="223"/>
        <end position="243"/>
    </location>
</feature>
<dbReference type="CDD" id="cd06261">
    <property type="entry name" value="TM_PBP2"/>
    <property type="match status" value="1"/>
</dbReference>
<evidence type="ECO:0000256" key="8">
    <source>
        <dbReference type="ARBA" id="ARBA00023136"/>
    </source>
</evidence>
<keyword evidence="4" id="KW-1003">Cell membrane</keyword>
<dbReference type="OrthoDB" id="3568785at2"/>
<feature type="transmembrane region" description="Helical" evidence="9">
    <location>
        <begin position="270"/>
        <end position="289"/>
    </location>
</feature>
<organism evidence="12 13">
    <name type="scientific">Nocardioides gansuensis</name>
    <dbReference type="NCBI Taxonomy" id="2138300"/>
    <lineage>
        <taxon>Bacteria</taxon>
        <taxon>Bacillati</taxon>
        <taxon>Actinomycetota</taxon>
        <taxon>Actinomycetes</taxon>
        <taxon>Propionibacteriales</taxon>
        <taxon>Nocardioidaceae</taxon>
        <taxon>Nocardioides</taxon>
    </lineage>
</organism>
<keyword evidence="5" id="KW-0762">Sugar transport</keyword>
<evidence type="ECO:0000259" key="11">
    <source>
        <dbReference type="PROSITE" id="PS50928"/>
    </source>
</evidence>
<dbReference type="GO" id="GO:0005886">
    <property type="term" value="C:plasma membrane"/>
    <property type="evidence" value="ECO:0007669"/>
    <property type="project" value="UniProtKB-SubCell"/>
</dbReference>
<sequence length="304" mass="33200">MSEILAAEAVATGDATEPRKAFGPPPRQRRERSPLASLALHGTLVLAVLIALFPVVWVFLSSLKPPSEIRRSEISLFNSPNLENYKSVLLDTPFPTWFLNSVVVAGFTMVIGISMSATAGYALARFNFAGKRGLMWLFLITQMFPVAILIVPIYTIMANLGLIDTKLSLIIAYCSTAVPFCAWMMKGYFETIPRELDEAASLDGLGPFSTFWRVILPLARPGIAVTAFYTFLTAWGEVAYAIAFMQTDSHLTLGAGLQQFVPQFNQRWELLTPAAILIMVPAGIVFFFAQKHLVGGLTAGGTKG</sequence>
<dbReference type="PROSITE" id="PS50928">
    <property type="entry name" value="ABC_TM1"/>
    <property type="match status" value="1"/>
</dbReference>
<proteinExistence type="inferred from homology"/>
<dbReference type="EMBL" id="QDGZ01000005">
    <property type="protein sequence ID" value="PVG82327.1"/>
    <property type="molecule type" value="Genomic_DNA"/>
</dbReference>
<dbReference type="InterPro" id="IPR050901">
    <property type="entry name" value="BP-dep_ABC_trans_perm"/>
</dbReference>
<evidence type="ECO:0000256" key="3">
    <source>
        <dbReference type="ARBA" id="ARBA00022448"/>
    </source>
</evidence>
<dbReference type="GO" id="GO:0042956">
    <property type="term" value="P:maltodextrin transmembrane transport"/>
    <property type="evidence" value="ECO:0007669"/>
    <property type="project" value="TreeGrafter"/>
</dbReference>
<evidence type="ECO:0000313" key="12">
    <source>
        <dbReference type="EMBL" id="PVG82327.1"/>
    </source>
</evidence>
<dbReference type="RefSeq" id="WP_116572631.1">
    <property type="nucleotide sequence ID" value="NZ_QDGZ01000005.1"/>
</dbReference>
<keyword evidence="3 9" id="KW-0813">Transport</keyword>
<feature type="transmembrane region" description="Helical" evidence="9">
    <location>
        <begin position="35"/>
        <end position="60"/>
    </location>
</feature>
<evidence type="ECO:0000256" key="1">
    <source>
        <dbReference type="ARBA" id="ARBA00004651"/>
    </source>
</evidence>
<dbReference type="PANTHER" id="PTHR32243">
    <property type="entry name" value="MALTOSE TRANSPORT SYSTEM PERMEASE-RELATED"/>
    <property type="match status" value="1"/>
</dbReference>
<keyword evidence="8 9" id="KW-0472">Membrane</keyword>